<keyword evidence="5" id="KW-1003">Cell membrane</keyword>
<dbReference type="InterPro" id="IPR003824">
    <property type="entry name" value="UppP"/>
</dbReference>
<accession>A0A2G9YUE1</accession>
<keyword evidence="10" id="KW-0046">Antibiotic resistance</keyword>
<evidence type="ECO:0000256" key="11">
    <source>
        <dbReference type="ARBA" id="ARBA00032707"/>
    </source>
</evidence>
<comment type="caution">
    <text evidence="14">The sequence shown here is derived from an EMBL/GenBank/DDBJ whole genome shotgun (WGS) entry which is preliminary data.</text>
</comment>
<evidence type="ECO:0000313" key="14">
    <source>
        <dbReference type="EMBL" id="PIP22799.1"/>
    </source>
</evidence>
<dbReference type="Proteomes" id="UP000229976">
    <property type="component" value="Unassembled WGS sequence"/>
</dbReference>
<reference evidence="14 15" key="1">
    <citation type="submission" date="2017-09" db="EMBL/GenBank/DDBJ databases">
        <title>Depth-based differentiation of microbial function through sediment-hosted aquifers and enrichment of novel symbionts in the deep terrestrial subsurface.</title>
        <authorList>
            <person name="Probst A.J."/>
            <person name="Ladd B."/>
            <person name="Jarett J.K."/>
            <person name="Geller-Mcgrath D.E."/>
            <person name="Sieber C.M."/>
            <person name="Emerson J.B."/>
            <person name="Anantharaman K."/>
            <person name="Thomas B.C."/>
            <person name="Malmstrom R."/>
            <person name="Stieglmeier M."/>
            <person name="Klingl A."/>
            <person name="Woyke T."/>
            <person name="Ryan C.M."/>
            <person name="Banfield J.F."/>
        </authorList>
    </citation>
    <scope>NUCLEOTIDE SEQUENCE [LARGE SCALE GENOMIC DNA]</scope>
    <source>
        <strain evidence="14">CG23_combo_of_CG06-09_8_20_14_all_39_17</strain>
    </source>
</reference>
<evidence type="ECO:0000256" key="5">
    <source>
        <dbReference type="ARBA" id="ARBA00022475"/>
    </source>
</evidence>
<organism evidence="14 15">
    <name type="scientific">Candidatus Nealsonbacteria bacterium CG23_combo_of_CG06-09_8_20_14_all_39_17</name>
    <dbReference type="NCBI Taxonomy" id="1974722"/>
    <lineage>
        <taxon>Bacteria</taxon>
        <taxon>Candidatus Nealsoniibacteriota</taxon>
    </lineage>
</organism>
<keyword evidence="6" id="KW-0812">Transmembrane</keyword>
<evidence type="ECO:0000256" key="4">
    <source>
        <dbReference type="ARBA" id="ARBA00021581"/>
    </source>
</evidence>
<proteinExistence type="inferred from homology"/>
<evidence type="ECO:0000256" key="10">
    <source>
        <dbReference type="ARBA" id="ARBA00023251"/>
    </source>
</evidence>
<keyword evidence="8" id="KW-1133">Transmembrane helix</keyword>
<dbReference type="EC" id="3.6.1.27" evidence="3"/>
<evidence type="ECO:0000313" key="15">
    <source>
        <dbReference type="Proteomes" id="UP000229976"/>
    </source>
</evidence>
<comment type="subcellular location">
    <subcellularLocation>
        <location evidence="1">Cell membrane</location>
        <topology evidence="1">Multi-pass membrane protein</topology>
    </subcellularLocation>
</comment>
<dbReference type="GO" id="GO:0050380">
    <property type="term" value="F:undecaprenyl-diphosphatase activity"/>
    <property type="evidence" value="ECO:0007669"/>
    <property type="project" value="UniProtKB-EC"/>
</dbReference>
<dbReference type="Pfam" id="PF02673">
    <property type="entry name" value="BacA"/>
    <property type="match status" value="1"/>
</dbReference>
<evidence type="ECO:0000256" key="12">
    <source>
        <dbReference type="ARBA" id="ARBA00032932"/>
    </source>
</evidence>
<protein>
    <recommendedName>
        <fullName evidence="4">Undecaprenyl-diphosphatase</fullName>
        <ecNumber evidence="3">3.6.1.27</ecNumber>
    </recommendedName>
    <alternativeName>
        <fullName evidence="12">Bacitracin resistance protein</fullName>
    </alternativeName>
    <alternativeName>
        <fullName evidence="11">Undecaprenyl pyrophosphate phosphatase</fullName>
    </alternativeName>
</protein>
<comment type="similarity">
    <text evidence="2">Belongs to the UppP family.</text>
</comment>
<evidence type="ECO:0000256" key="7">
    <source>
        <dbReference type="ARBA" id="ARBA00022801"/>
    </source>
</evidence>
<sequence length="35" mass="3973">MFQEIISGIVQGIFEWLPVSSEGVLFLLQANFFDP</sequence>
<evidence type="ECO:0000256" key="1">
    <source>
        <dbReference type="ARBA" id="ARBA00004651"/>
    </source>
</evidence>
<comment type="catalytic activity">
    <reaction evidence="13">
        <text>di-trans,octa-cis-undecaprenyl diphosphate + H2O = di-trans,octa-cis-undecaprenyl phosphate + phosphate + H(+)</text>
        <dbReference type="Rhea" id="RHEA:28094"/>
        <dbReference type="ChEBI" id="CHEBI:15377"/>
        <dbReference type="ChEBI" id="CHEBI:15378"/>
        <dbReference type="ChEBI" id="CHEBI:43474"/>
        <dbReference type="ChEBI" id="CHEBI:58405"/>
        <dbReference type="ChEBI" id="CHEBI:60392"/>
        <dbReference type="EC" id="3.6.1.27"/>
    </reaction>
</comment>
<evidence type="ECO:0000256" key="3">
    <source>
        <dbReference type="ARBA" id="ARBA00012374"/>
    </source>
</evidence>
<evidence type="ECO:0000256" key="9">
    <source>
        <dbReference type="ARBA" id="ARBA00023136"/>
    </source>
</evidence>
<keyword evidence="9" id="KW-0472">Membrane</keyword>
<dbReference type="GO" id="GO:0046677">
    <property type="term" value="P:response to antibiotic"/>
    <property type="evidence" value="ECO:0007669"/>
    <property type="project" value="UniProtKB-KW"/>
</dbReference>
<gene>
    <name evidence="14" type="ORF">COX37_01915</name>
</gene>
<name>A0A2G9YUE1_9BACT</name>
<dbReference type="GO" id="GO:0005886">
    <property type="term" value="C:plasma membrane"/>
    <property type="evidence" value="ECO:0007669"/>
    <property type="project" value="UniProtKB-SubCell"/>
</dbReference>
<dbReference type="EMBL" id="PCRO01000026">
    <property type="protein sequence ID" value="PIP22799.1"/>
    <property type="molecule type" value="Genomic_DNA"/>
</dbReference>
<evidence type="ECO:0000256" key="2">
    <source>
        <dbReference type="ARBA" id="ARBA00010621"/>
    </source>
</evidence>
<feature type="non-terminal residue" evidence="14">
    <location>
        <position position="35"/>
    </location>
</feature>
<evidence type="ECO:0000256" key="13">
    <source>
        <dbReference type="ARBA" id="ARBA00047594"/>
    </source>
</evidence>
<evidence type="ECO:0000256" key="8">
    <source>
        <dbReference type="ARBA" id="ARBA00022989"/>
    </source>
</evidence>
<dbReference type="AlphaFoldDB" id="A0A2G9YUE1"/>
<evidence type="ECO:0000256" key="6">
    <source>
        <dbReference type="ARBA" id="ARBA00022692"/>
    </source>
</evidence>
<keyword evidence="7" id="KW-0378">Hydrolase</keyword>